<protein>
    <submittedName>
        <fullName evidence="1">Uncharacterized protein</fullName>
    </submittedName>
</protein>
<proteinExistence type="predicted"/>
<name>A0A0E0DPN2_9ORYZ</name>
<dbReference type="HOGENOM" id="CLU_2458559_0_0_1"/>
<dbReference type="Gramene" id="OMERI05G09590.1">
    <property type="protein sequence ID" value="OMERI05G09590.1"/>
    <property type="gene ID" value="OMERI05G09590"/>
</dbReference>
<dbReference type="Proteomes" id="UP000008021">
    <property type="component" value="Chromosome 5"/>
</dbReference>
<evidence type="ECO:0000313" key="1">
    <source>
        <dbReference type="EnsemblPlants" id="OMERI05G09590.1"/>
    </source>
</evidence>
<reference evidence="1" key="1">
    <citation type="submission" date="2015-04" db="UniProtKB">
        <authorList>
            <consortium name="EnsemblPlants"/>
        </authorList>
    </citation>
    <scope>IDENTIFICATION</scope>
</reference>
<reference evidence="1" key="2">
    <citation type="submission" date="2018-05" db="EMBL/GenBank/DDBJ databases">
        <title>OmerRS3 (Oryza meridionalis Reference Sequence Version 3).</title>
        <authorList>
            <person name="Zhang J."/>
            <person name="Kudrna D."/>
            <person name="Lee S."/>
            <person name="Talag J."/>
            <person name="Welchert J."/>
            <person name="Wing R.A."/>
        </authorList>
    </citation>
    <scope>NUCLEOTIDE SEQUENCE [LARGE SCALE GENOMIC DNA]</scope>
    <source>
        <strain evidence="1">cv. OR44</strain>
    </source>
</reference>
<keyword evidence="2" id="KW-1185">Reference proteome</keyword>
<dbReference type="AlphaFoldDB" id="A0A0E0DPN2"/>
<organism evidence="1">
    <name type="scientific">Oryza meridionalis</name>
    <dbReference type="NCBI Taxonomy" id="40149"/>
    <lineage>
        <taxon>Eukaryota</taxon>
        <taxon>Viridiplantae</taxon>
        <taxon>Streptophyta</taxon>
        <taxon>Embryophyta</taxon>
        <taxon>Tracheophyta</taxon>
        <taxon>Spermatophyta</taxon>
        <taxon>Magnoliopsida</taxon>
        <taxon>Liliopsida</taxon>
        <taxon>Poales</taxon>
        <taxon>Poaceae</taxon>
        <taxon>BOP clade</taxon>
        <taxon>Oryzoideae</taxon>
        <taxon>Oryzeae</taxon>
        <taxon>Oryzinae</taxon>
        <taxon>Oryza</taxon>
    </lineage>
</organism>
<sequence length="89" mass="9881">MGRSRGGWWRRGFLGNMLQPWGQASTLPPLPHTRPADFPSPALSSLLRLIRSSTLRHPRACGSDIFSLRAAAGSYPWDGSWEASDPGWY</sequence>
<evidence type="ECO:0000313" key="2">
    <source>
        <dbReference type="Proteomes" id="UP000008021"/>
    </source>
</evidence>
<dbReference type="EnsemblPlants" id="OMERI05G09590.1">
    <property type="protein sequence ID" value="OMERI05G09590.1"/>
    <property type="gene ID" value="OMERI05G09590"/>
</dbReference>
<accession>A0A0E0DPN2</accession>